<organism evidence="4 5">
    <name type="scientific">Chryseolinea serpens</name>
    <dbReference type="NCBI Taxonomy" id="947013"/>
    <lineage>
        <taxon>Bacteria</taxon>
        <taxon>Pseudomonadati</taxon>
        <taxon>Bacteroidota</taxon>
        <taxon>Cytophagia</taxon>
        <taxon>Cytophagales</taxon>
        <taxon>Fulvivirgaceae</taxon>
        <taxon>Chryseolinea</taxon>
    </lineage>
</organism>
<protein>
    <submittedName>
        <fullName evidence="4">Transcriptional regulator, TetR family</fullName>
    </submittedName>
</protein>
<dbReference type="AlphaFoldDB" id="A0A1M5XLK6"/>
<dbReference type="Pfam" id="PF22604">
    <property type="entry name" value="TetR_HI_0893_C"/>
    <property type="match status" value="1"/>
</dbReference>
<accession>A0A1M5XLK6</accession>
<evidence type="ECO:0000256" key="2">
    <source>
        <dbReference type="PROSITE-ProRule" id="PRU00335"/>
    </source>
</evidence>
<gene>
    <name evidence="4" type="ORF">SAMN04488109_6684</name>
</gene>
<evidence type="ECO:0000313" key="4">
    <source>
        <dbReference type="EMBL" id="SHI00414.1"/>
    </source>
</evidence>
<dbReference type="PRINTS" id="PR00455">
    <property type="entry name" value="HTHTETR"/>
</dbReference>
<dbReference type="Gene3D" id="1.10.357.10">
    <property type="entry name" value="Tetracycline Repressor, domain 2"/>
    <property type="match status" value="1"/>
</dbReference>
<name>A0A1M5XLK6_9BACT</name>
<dbReference type="InterPro" id="IPR054422">
    <property type="entry name" value="TetR-like_HI_0893_C"/>
</dbReference>
<feature type="DNA-binding region" description="H-T-H motif" evidence="2">
    <location>
        <begin position="29"/>
        <end position="48"/>
    </location>
</feature>
<proteinExistence type="predicted"/>
<dbReference type="InterPro" id="IPR009057">
    <property type="entry name" value="Homeodomain-like_sf"/>
</dbReference>
<dbReference type="Pfam" id="PF00440">
    <property type="entry name" value="TetR_N"/>
    <property type="match status" value="1"/>
</dbReference>
<dbReference type="EMBL" id="FQWQ01000006">
    <property type="protein sequence ID" value="SHI00414.1"/>
    <property type="molecule type" value="Genomic_DNA"/>
</dbReference>
<feature type="domain" description="HTH tetR-type" evidence="3">
    <location>
        <begin position="6"/>
        <end position="66"/>
    </location>
</feature>
<keyword evidence="1 2" id="KW-0238">DNA-binding</keyword>
<dbReference type="PROSITE" id="PS50977">
    <property type="entry name" value="HTH_TETR_2"/>
    <property type="match status" value="1"/>
</dbReference>
<dbReference type="GO" id="GO:0003677">
    <property type="term" value="F:DNA binding"/>
    <property type="evidence" value="ECO:0007669"/>
    <property type="project" value="UniProtKB-UniRule"/>
</dbReference>
<sequence>MRTRDEAKEVAIREKAIEMIVKEGFDGFSMQKLAKAANISPATIYLYFKNREDLLNQLYITIDEVFSDSSLRGFDPEMTFEEGLWLQWKNRFDHHVNYPNHILFMEQFRSSPLVDHKDIKITKFKAAMEQFFSNAIKRGELTELPLEIFWAIAYGPLYTLIKFHMLKKSLAGRKFSLTEAKMRDAFNLVVKALKK</sequence>
<dbReference type="STRING" id="947013.SAMN04488109_6684"/>
<dbReference type="PANTHER" id="PTHR43479">
    <property type="entry name" value="ACREF/ENVCD OPERON REPRESSOR-RELATED"/>
    <property type="match status" value="1"/>
</dbReference>
<dbReference type="InterPro" id="IPR050624">
    <property type="entry name" value="HTH-type_Tx_Regulator"/>
</dbReference>
<evidence type="ECO:0000313" key="5">
    <source>
        <dbReference type="Proteomes" id="UP000184212"/>
    </source>
</evidence>
<dbReference type="Proteomes" id="UP000184212">
    <property type="component" value="Unassembled WGS sequence"/>
</dbReference>
<reference evidence="4 5" key="1">
    <citation type="submission" date="2016-11" db="EMBL/GenBank/DDBJ databases">
        <authorList>
            <person name="Jaros S."/>
            <person name="Januszkiewicz K."/>
            <person name="Wedrychowicz H."/>
        </authorList>
    </citation>
    <scope>NUCLEOTIDE SEQUENCE [LARGE SCALE GENOMIC DNA]</scope>
    <source>
        <strain evidence="4 5">DSM 24574</strain>
    </source>
</reference>
<dbReference type="RefSeq" id="WP_073143209.1">
    <property type="nucleotide sequence ID" value="NZ_FQWQ01000006.1"/>
</dbReference>
<keyword evidence="5" id="KW-1185">Reference proteome</keyword>
<dbReference type="InterPro" id="IPR001647">
    <property type="entry name" value="HTH_TetR"/>
</dbReference>
<evidence type="ECO:0000256" key="1">
    <source>
        <dbReference type="ARBA" id="ARBA00023125"/>
    </source>
</evidence>
<evidence type="ECO:0000259" key="3">
    <source>
        <dbReference type="PROSITE" id="PS50977"/>
    </source>
</evidence>
<dbReference type="OrthoDB" id="6430772at2"/>
<dbReference type="SUPFAM" id="SSF46689">
    <property type="entry name" value="Homeodomain-like"/>
    <property type="match status" value="1"/>
</dbReference>
<dbReference type="PANTHER" id="PTHR43479:SF11">
    <property type="entry name" value="ACREF_ENVCD OPERON REPRESSOR-RELATED"/>
    <property type="match status" value="1"/>
</dbReference>